<evidence type="ECO:0000256" key="1">
    <source>
        <dbReference type="ARBA" id="ARBA00006485"/>
    </source>
</evidence>
<dbReference type="OMA" id="IRYNERW"/>
<dbReference type="SMART" id="SM00220">
    <property type="entry name" value="S_TKc"/>
    <property type="match status" value="1"/>
</dbReference>
<gene>
    <name evidence="14" type="ORF">RDWZM_009405</name>
</gene>
<evidence type="ECO:0000256" key="11">
    <source>
        <dbReference type="ARBA" id="ARBA00047811"/>
    </source>
</evidence>
<dbReference type="SUPFAM" id="SSF56112">
    <property type="entry name" value="Protein kinase-like (PK-like)"/>
    <property type="match status" value="1"/>
</dbReference>
<sequence>MNDDSGTLSDERHTDDLNQETFFPWSTLCRQYAIKRIFVPNRVIPIAVVREIKVLQYLRGHPNIIDLFDVCPSGSSINLIFPLLPTNLTALIYESHLNLSQCSLYSRMLAEGIAHLHRNGIVHRDIKPSNLLIDWSGVLKLADFGQARAIDIGIEINGQQAELTYQVCTRWYRAPELLYGATDYDYDVDMWSVGCVIGEMIQEWPLFKGETDIEQLSLVVKALGEPSGKWTEQLPDFNKIQFVHEDNNEQMNEDGQYPTWLTNIRKQTRSAVTRCPDSLIDLLSKLCCYTGRMSANQLLLHPFINQVPVDLDRNRLLVKSKNIKHLSGPRKSQLI</sequence>
<dbReference type="Proteomes" id="UP001142055">
    <property type="component" value="Chromosome 3"/>
</dbReference>
<dbReference type="InterPro" id="IPR000719">
    <property type="entry name" value="Prot_kinase_dom"/>
</dbReference>
<dbReference type="InterPro" id="IPR011009">
    <property type="entry name" value="Kinase-like_dom_sf"/>
</dbReference>
<dbReference type="PROSITE" id="PS00108">
    <property type="entry name" value="PROTEIN_KINASE_ST"/>
    <property type="match status" value="1"/>
</dbReference>
<evidence type="ECO:0000313" key="14">
    <source>
        <dbReference type="EMBL" id="KAJ6218248.1"/>
    </source>
</evidence>
<keyword evidence="4" id="KW-0808">Transferase</keyword>
<dbReference type="PANTHER" id="PTHR24056:SF171">
    <property type="entry name" value="CYCLIN-DEPENDENT KINASE 20"/>
    <property type="match status" value="1"/>
</dbReference>
<evidence type="ECO:0000256" key="5">
    <source>
        <dbReference type="ARBA" id="ARBA00022741"/>
    </source>
</evidence>
<evidence type="ECO:0000256" key="9">
    <source>
        <dbReference type="ARBA" id="ARBA00035720"/>
    </source>
</evidence>
<dbReference type="GO" id="GO:0005634">
    <property type="term" value="C:nucleus"/>
    <property type="evidence" value="ECO:0007669"/>
    <property type="project" value="TreeGrafter"/>
</dbReference>
<comment type="catalytic activity">
    <reaction evidence="11">
        <text>L-threonyl-[protein] + ATP = O-phospho-L-threonyl-[protein] + ADP + H(+)</text>
        <dbReference type="Rhea" id="RHEA:46608"/>
        <dbReference type="Rhea" id="RHEA-COMP:11060"/>
        <dbReference type="Rhea" id="RHEA-COMP:11605"/>
        <dbReference type="ChEBI" id="CHEBI:15378"/>
        <dbReference type="ChEBI" id="CHEBI:30013"/>
        <dbReference type="ChEBI" id="CHEBI:30616"/>
        <dbReference type="ChEBI" id="CHEBI:61977"/>
        <dbReference type="ChEBI" id="CHEBI:456216"/>
        <dbReference type="EC" id="2.7.11.22"/>
    </reaction>
</comment>
<comment type="similarity">
    <text evidence="1">Belongs to the protein kinase superfamily. CMGC Ser/Thr protein kinase family. CDC2/CDKX subfamily.</text>
</comment>
<proteinExistence type="inferred from homology"/>
<organism evidence="14 15">
    <name type="scientific">Blomia tropicalis</name>
    <name type="common">Mite</name>
    <dbReference type="NCBI Taxonomy" id="40697"/>
    <lineage>
        <taxon>Eukaryota</taxon>
        <taxon>Metazoa</taxon>
        <taxon>Ecdysozoa</taxon>
        <taxon>Arthropoda</taxon>
        <taxon>Chelicerata</taxon>
        <taxon>Arachnida</taxon>
        <taxon>Acari</taxon>
        <taxon>Acariformes</taxon>
        <taxon>Sarcoptiformes</taxon>
        <taxon>Astigmata</taxon>
        <taxon>Glycyphagoidea</taxon>
        <taxon>Echimyopodidae</taxon>
        <taxon>Blomia</taxon>
    </lineage>
</organism>
<keyword evidence="5" id="KW-0547">Nucleotide-binding</keyword>
<dbReference type="InterPro" id="IPR050108">
    <property type="entry name" value="CDK"/>
</dbReference>
<dbReference type="FunFam" id="1.10.510.10:FF:000624">
    <property type="entry name" value="Mitogen-activated protein kinase"/>
    <property type="match status" value="1"/>
</dbReference>
<dbReference type="InterPro" id="IPR008271">
    <property type="entry name" value="Ser/Thr_kinase_AS"/>
</dbReference>
<dbReference type="GO" id="GO:0004693">
    <property type="term" value="F:cyclin-dependent protein serine/threonine kinase activity"/>
    <property type="evidence" value="ECO:0007669"/>
    <property type="project" value="UniProtKB-EC"/>
</dbReference>
<evidence type="ECO:0000256" key="6">
    <source>
        <dbReference type="ARBA" id="ARBA00022777"/>
    </source>
</evidence>
<dbReference type="EC" id="2.7.11.22" evidence="2"/>
<evidence type="ECO:0000313" key="15">
    <source>
        <dbReference type="Proteomes" id="UP001142055"/>
    </source>
</evidence>
<keyword evidence="6" id="KW-0418">Kinase</keyword>
<dbReference type="Pfam" id="PF00069">
    <property type="entry name" value="Pkinase"/>
    <property type="match status" value="1"/>
</dbReference>
<evidence type="ECO:0000256" key="10">
    <source>
        <dbReference type="ARBA" id="ARBA00035723"/>
    </source>
</evidence>
<evidence type="ECO:0000256" key="7">
    <source>
        <dbReference type="ARBA" id="ARBA00022840"/>
    </source>
</evidence>
<keyword evidence="15" id="KW-1185">Reference proteome</keyword>
<dbReference type="GO" id="GO:0005524">
    <property type="term" value="F:ATP binding"/>
    <property type="evidence" value="ECO:0007669"/>
    <property type="project" value="UniProtKB-KW"/>
</dbReference>
<dbReference type="Gene3D" id="3.30.200.20">
    <property type="entry name" value="Phosphorylase Kinase, domain 1"/>
    <property type="match status" value="1"/>
</dbReference>
<protein>
    <recommendedName>
        <fullName evidence="8">Cyclin-dependent kinase 20</fullName>
        <ecNumber evidence="2">2.7.11.22</ecNumber>
    </recommendedName>
    <alternativeName>
        <fullName evidence="9">Cell cycle-related kinase</fullName>
    </alternativeName>
    <alternativeName>
        <fullName evidence="10">Cell division protein kinase 20</fullName>
    </alternativeName>
</protein>
<evidence type="ECO:0000256" key="3">
    <source>
        <dbReference type="ARBA" id="ARBA00022527"/>
    </source>
</evidence>
<keyword evidence="3" id="KW-0723">Serine/threonine-protein kinase</keyword>
<dbReference type="PROSITE" id="PS50011">
    <property type="entry name" value="PROTEIN_KINASE_DOM"/>
    <property type="match status" value="1"/>
</dbReference>
<dbReference type="Gene3D" id="1.10.510.10">
    <property type="entry name" value="Transferase(Phosphotransferase) domain 1"/>
    <property type="match status" value="1"/>
</dbReference>
<evidence type="ECO:0000256" key="2">
    <source>
        <dbReference type="ARBA" id="ARBA00012425"/>
    </source>
</evidence>
<accession>A0A9Q0M417</accession>
<evidence type="ECO:0000256" key="8">
    <source>
        <dbReference type="ARBA" id="ARBA00035711"/>
    </source>
</evidence>
<reference evidence="14" key="1">
    <citation type="submission" date="2022-12" db="EMBL/GenBank/DDBJ databases">
        <title>Genome assemblies of Blomia tropicalis.</title>
        <authorList>
            <person name="Cui Y."/>
        </authorList>
    </citation>
    <scope>NUCLEOTIDE SEQUENCE</scope>
    <source>
        <tissue evidence="14">Adult mites</tissue>
    </source>
</reference>
<keyword evidence="7" id="KW-0067">ATP-binding</keyword>
<name>A0A9Q0M417_BLOTA</name>
<comment type="caution">
    <text evidence="14">The sequence shown here is derived from an EMBL/GenBank/DDBJ whole genome shotgun (WGS) entry which is preliminary data.</text>
</comment>
<evidence type="ECO:0000259" key="13">
    <source>
        <dbReference type="PROSITE" id="PS50011"/>
    </source>
</evidence>
<evidence type="ECO:0000256" key="12">
    <source>
        <dbReference type="ARBA" id="ARBA00048367"/>
    </source>
</evidence>
<dbReference type="PANTHER" id="PTHR24056">
    <property type="entry name" value="CELL DIVISION PROTEIN KINASE"/>
    <property type="match status" value="1"/>
</dbReference>
<dbReference type="EMBL" id="JAPWDV010000003">
    <property type="protein sequence ID" value="KAJ6218248.1"/>
    <property type="molecule type" value="Genomic_DNA"/>
</dbReference>
<dbReference type="AlphaFoldDB" id="A0A9Q0M417"/>
<comment type="catalytic activity">
    <reaction evidence="12">
        <text>L-seryl-[protein] + ATP = O-phospho-L-seryl-[protein] + ADP + H(+)</text>
        <dbReference type="Rhea" id="RHEA:17989"/>
        <dbReference type="Rhea" id="RHEA-COMP:9863"/>
        <dbReference type="Rhea" id="RHEA-COMP:11604"/>
        <dbReference type="ChEBI" id="CHEBI:15378"/>
        <dbReference type="ChEBI" id="CHEBI:29999"/>
        <dbReference type="ChEBI" id="CHEBI:30616"/>
        <dbReference type="ChEBI" id="CHEBI:83421"/>
        <dbReference type="ChEBI" id="CHEBI:456216"/>
        <dbReference type="EC" id="2.7.11.22"/>
    </reaction>
</comment>
<feature type="domain" description="Protein kinase" evidence="13">
    <location>
        <begin position="1"/>
        <end position="304"/>
    </location>
</feature>
<evidence type="ECO:0000256" key="4">
    <source>
        <dbReference type="ARBA" id="ARBA00022679"/>
    </source>
</evidence>